<dbReference type="CDD" id="cd04095">
    <property type="entry name" value="CysN_NoDQ_III"/>
    <property type="match status" value="1"/>
</dbReference>
<evidence type="ECO:0000256" key="1">
    <source>
        <dbReference type="ARBA" id="ARBA00001823"/>
    </source>
</evidence>
<comment type="catalytic activity">
    <reaction evidence="1 12">
        <text>adenosine 5'-phosphosulfate + ATP = 3'-phosphoadenylyl sulfate + ADP + H(+)</text>
        <dbReference type="Rhea" id="RHEA:24152"/>
        <dbReference type="ChEBI" id="CHEBI:15378"/>
        <dbReference type="ChEBI" id="CHEBI:30616"/>
        <dbReference type="ChEBI" id="CHEBI:58243"/>
        <dbReference type="ChEBI" id="CHEBI:58339"/>
        <dbReference type="ChEBI" id="CHEBI:456216"/>
        <dbReference type="EC" id="2.7.1.25"/>
    </reaction>
</comment>
<dbReference type="Gene3D" id="3.40.50.300">
    <property type="entry name" value="P-loop containing nucleotide triphosphate hydrolases"/>
    <property type="match status" value="2"/>
</dbReference>
<proteinExistence type="inferred from homology"/>
<dbReference type="GO" id="GO:0003924">
    <property type="term" value="F:GTPase activity"/>
    <property type="evidence" value="ECO:0007669"/>
    <property type="project" value="InterPro"/>
</dbReference>
<keyword evidence="12" id="KW-0597">Phosphoprotein</keyword>
<dbReference type="SUPFAM" id="SSF50465">
    <property type="entry name" value="EF-Tu/eEF-1alpha/eIF2-gamma C-terminal domain"/>
    <property type="match status" value="1"/>
</dbReference>
<dbReference type="NCBIfam" id="NF004035">
    <property type="entry name" value="PRK05506.1"/>
    <property type="match status" value="1"/>
</dbReference>
<comment type="catalytic activity">
    <reaction evidence="11">
        <text>sulfate + ATP + H(+) = adenosine 5'-phosphosulfate + diphosphate</text>
        <dbReference type="Rhea" id="RHEA:18133"/>
        <dbReference type="ChEBI" id="CHEBI:15378"/>
        <dbReference type="ChEBI" id="CHEBI:16189"/>
        <dbReference type="ChEBI" id="CHEBI:30616"/>
        <dbReference type="ChEBI" id="CHEBI:33019"/>
        <dbReference type="ChEBI" id="CHEBI:58243"/>
        <dbReference type="EC" id="2.7.7.4"/>
    </reaction>
</comment>
<feature type="binding site" evidence="12">
    <location>
        <begin position="471"/>
        <end position="478"/>
    </location>
    <ligand>
        <name>ATP</name>
        <dbReference type="ChEBI" id="CHEBI:30616"/>
    </ligand>
</feature>
<evidence type="ECO:0000256" key="5">
    <source>
        <dbReference type="ARBA" id="ARBA00022679"/>
    </source>
</evidence>
<evidence type="ECO:0000256" key="12">
    <source>
        <dbReference type="HAMAP-Rule" id="MF_00065"/>
    </source>
</evidence>
<dbReference type="GO" id="GO:0070814">
    <property type="term" value="P:hydrogen sulfide biosynthetic process"/>
    <property type="evidence" value="ECO:0007669"/>
    <property type="project" value="UniProtKB-UniRule"/>
</dbReference>
<dbReference type="InterPro" id="IPR000795">
    <property type="entry name" value="T_Tr_GTP-bd_dom"/>
</dbReference>
<dbReference type="AlphaFoldDB" id="A0A2I1RCY4"/>
<comment type="function">
    <text evidence="12">Catalyzes the synthesis of activated sulfate.</text>
</comment>
<keyword evidence="9" id="KW-0342">GTP-binding</keyword>
<dbReference type="Pfam" id="PF22594">
    <property type="entry name" value="GTP-eEF1A_C"/>
    <property type="match status" value="1"/>
</dbReference>
<evidence type="ECO:0000313" key="15">
    <source>
        <dbReference type="Proteomes" id="UP000234662"/>
    </source>
</evidence>
<evidence type="ECO:0000256" key="11">
    <source>
        <dbReference type="ARBA" id="ARBA00049370"/>
    </source>
</evidence>
<dbReference type="InterPro" id="IPR011779">
    <property type="entry name" value="SO4_adenylTrfase_lsu"/>
</dbReference>
<feature type="domain" description="Tr-type G" evidence="13">
    <location>
        <begin position="21"/>
        <end position="231"/>
    </location>
</feature>
<dbReference type="RefSeq" id="WP_101819198.1">
    <property type="nucleotide sequence ID" value="NZ_PKJC01000002.1"/>
</dbReference>
<dbReference type="Proteomes" id="UP000234662">
    <property type="component" value="Unassembled WGS sequence"/>
</dbReference>
<evidence type="ECO:0000256" key="10">
    <source>
        <dbReference type="ARBA" id="ARBA00023268"/>
    </source>
</evidence>
<evidence type="ECO:0000259" key="13">
    <source>
        <dbReference type="PROSITE" id="PS51722"/>
    </source>
</evidence>
<dbReference type="SUPFAM" id="SSF50447">
    <property type="entry name" value="Translation proteins"/>
    <property type="match status" value="1"/>
</dbReference>
<feature type="active site" description="Phosphoserine intermediate" evidence="12">
    <location>
        <position position="545"/>
    </location>
</feature>
<dbReference type="CDD" id="cd04166">
    <property type="entry name" value="CysN_ATPS"/>
    <property type="match status" value="1"/>
</dbReference>
<protein>
    <recommendedName>
        <fullName evidence="12">Adenylyl-sulfate kinase</fullName>
        <ecNumber evidence="12">2.7.1.25</ecNumber>
    </recommendedName>
    <alternativeName>
        <fullName evidence="12">APS kinase</fullName>
    </alternativeName>
    <alternativeName>
        <fullName evidence="12">ATP adenosine-5'-phosphosulfate 3'-phosphotransferase</fullName>
    </alternativeName>
    <alternativeName>
        <fullName evidence="12">Adenosine-5'-phosphosulfate kinase</fullName>
    </alternativeName>
</protein>
<dbReference type="NCBIfam" id="TIGR02034">
    <property type="entry name" value="CysN"/>
    <property type="match status" value="1"/>
</dbReference>
<evidence type="ECO:0000256" key="7">
    <source>
        <dbReference type="ARBA" id="ARBA00022741"/>
    </source>
</evidence>
<keyword evidence="6" id="KW-0548">Nucleotidyltransferase</keyword>
<evidence type="ECO:0000256" key="3">
    <source>
        <dbReference type="ARBA" id="ARBA00005438"/>
    </source>
</evidence>
<comment type="function">
    <text evidence="2">APS kinase catalyzes the synthesis of activated sulfate.</text>
</comment>
<sequence length="640" mass="68795">MTLTSPQPVVSGGDQTGTAARQFLRIATAGSVGDGKSTLIGRILHDTGSLPTDHLAAVTDGDGDIDLAALSDGLRAEREQGITIDVAYRFFSTPTRSYVLADTPGHERYTRNMFTGASNAHVAILLVDARHGLLRQTRRHARIATLVGVPHVIAAVNKIDLVDYSEHRFDEIRADLAELAVQLGIGEIPAIPVAAKHGDNVVHRSSNTPWYPGATLLEYLEDVELHAPAPVTEELRLPIQWVSRPSESNRRTYTGRLASGTLRVGDEIVVLPSGSRSTVTALDTLDPTRDVAVAPLSVGIQIDDDIDIGRGDIIVSGAPGAHVPVLAREIDAHVCWLSNSPLRAGDRVALKHGPSTVRATVQSLERRLDPDTLIEHVAPGELVLNDIGTVTLRTSSVVPADPYASNRDTGAFILIDEASNDTVGAGTILEPREVVPGKATRNDIKWHPSSLARAERWAHTEQRGATVWLTGLPASGKSTVAVALERAVVSRGRVAYLLDGDNIRHGISDDLGFSAGDRAENIRRVGHVARLFADAGVIAIASMVSPLRSDREIARELHRAADLDFIEVHVSTPVTECERRDPKGLYERARRGELRGLTGIDAPYESPENPDLRFDTTGADIDRLASLILGALMDRGIMAG</sequence>
<dbReference type="Pfam" id="PF01583">
    <property type="entry name" value="APS_kinase"/>
    <property type="match status" value="1"/>
</dbReference>
<organism evidence="14 15">
    <name type="scientific">Gordonia terrae</name>
    <dbReference type="NCBI Taxonomy" id="2055"/>
    <lineage>
        <taxon>Bacteria</taxon>
        <taxon>Bacillati</taxon>
        <taxon>Actinomycetota</taxon>
        <taxon>Actinomycetes</taxon>
        <taxon>Mycobacteriales</taxon>
        <taxon>Gordoniaceae</taxon>
        <taxon>Gordonia</taxon>
    </lineage>
</organism>
<comment type="similarity">
    <text evidence="12">Belongs to the APS kinase family.</text>
</comment>
<dbReference type="GO" id="GO:0004781">
    <property type="term" value="F:sulfate adenylyltransferase (ATP) activity"/>
    <property type="evidence" value="ECO:0007669"/>
    <property type="project" value="UniProtKB-EC"/>
</dbReference>
<keyword evidence="10" id="KW-0511">Multifunctional enzyme</keyword>
<dbReference type="Pfam" id="PF00009">
    <property type="entry name" value="GTP_EFTU"/>
    <property type="match status" value="1"/>
</dbReference>
<dbReference type="InterPro" id="IPR031157">
    <property type="entry name" value="G_TR_CS"/>
</dbReference>
<comment type="caution">
    <text evidence="14">The sequence shown here is derived from an EMBL/GenBank/DDBJ whole genome shotgun (WGS) entry which is preliminary data.</text>
</comment>
<dbReference type="InterPro" id="IPR050100">
    <property type="entry name" value="TRAFAC_GTPase_members"/>
</dbReference>
<evidence type="ECO:0000256" key="4">
    <source>
        <dbReference type="ARBA" id="ARBA00007237"/>
    </source>
</evidence>
<gene>
    <name evidence="12 14" type="primary">cysC</name>
    <name evidence="14" type="ORF">CYJ73_04590</name>
</gene>
<comment type="similarity">
    <text evidence="3">In the C-terminal section; belongs to the APS kinase family.</text>
</comment>
<dbReference type="GO" id="GO:0005525">
    <property type="term" value="F:GTP binding"/>
    <property type="evidence" value="ECO:0007669"/>
    <property type="project" value="UniProtKB-KW"/>
</dbReference>
<accession>A0A2I1RCY4</accession>
<dbReference type="Gene3D" id="2.40.30.10">
    <property type="entry name" value="Translation factors"/>
    <property type="match status" value="2"/>
</dbReference>
<evidence type="ECO:0000256" key="9">
    <source>
        <dbReference type="ARBA" id="ARBA00023134"/>
    </source>
</evidence>
<dbReference type="NCBIfam" id="TIGR00455">
    <property type="entry name" value="apsK"/>
    <property type="match status" value="1"/>
</dbReference>
<dbReference type="PROSITE" id="PS00301">
    <property type="entry name" value="G_TR_1"/>
    <property type="match status" value="1"/>
</dbReference>
<dbReference type="UniPathway" id="UPA00140">
    <property type="reaction ID" value="UER00205"/>
</dbReference>
<dbReference type="InterPro" id="IPR009000">
    <property type="entry name" value="Transl_B-barrel_sf"/>
</dbReference>
<dbReference type="EMBL" id="PKJC01000002">
    <property type="protein sequence ID" value="PKZ67000.1"/>
    <property type="molecule type" value="Genomic_DNA"/>
</dbReference>
<dbReference type="CDD" id="cd02027">
    <property type="entry name" value="APSK"/>
    <property type="match status" value="1"/>
</dbReference>
<dbReference type="InterPro" id="IPR054696">
    <property type="entry name" value="GTP-eEF1A_C"/>
</dbReference>
<dbReference type="STRING" id="2055.BCM27_08240"/>
<dbReference type="InterPro" id="IPR059117">
    <property type="entry name" value="APS_kinase_dom"/>
</dbReference>
<evidence type="ECO:0000256" key="8">
    <source>
        <dbReference type="ARBA" id="ARBA00022840"/>
    </source>
</evidence>
<dbReference type="InterPro" id="IPR009001">
    <property type="entry name" value="Transl_elong_EF1A/Init_IF2_C"/>
</dbReference>
<dbReference type="GO" id="GO:0000103">
    <property type="term" value="P:sulfate assimilation"/>
    <property type="evidence" value="ECO:0007669"/>
    <property type="project" value="UniProtKB-UniRule"/>
</dbReference>
<keyword evidence="8 12" id="KW-0067">ATP-binding</keyword>
<dbReference type="HAMAP" id="MF_00065">
    <property type="entry name" value="Adenylyl_sulf_kinase"/>
    <property type="match status" value="1"/>
</dbReference>
<evidence type="ECO:0000313" key="14">
    <source>
        <dbReference type="EMBL" id="PKZ67000.1"/>
    </source>
</evidence>
<dbReference type="EC" id="2.7.1.25" evidence="12"/>
<dbReference type="NCBIfam" id="NF003013">
    <property type="entry name" value="PRK03846.1"/>
    <property type="match status" value="1"/>
</dbReference>
<evidence type="ECO:0000256" key="2">
    <source>
        <dbReference type="ARBA" id="ARBA00002357"/>
    </source>
</evidence>
<keyword evidence="5 12" id="KW-0808">Transferase</keyword>
<dbReference type="PROSITE" id="PS51722">
    <property type="entry name" value="G_TR_2"/>
    <property type="match status" value="1"/>
</dbReference>
<dbReference type="PANTHER" id="PTHR23115">
    <property type="entry name" value="TRANSLATION FACTOR"/>
    <property type="match status" value="1"/>
</dbReference>
<dbReference type="SUPFAM" id="SSF52540">
    <property type="entry name" value="P-loop containing nucleoside triphosphate hydrolases"/>
    <property type="match status" value="2"/>
</dbReference>
<comment type="similarity">
    <text evidence="4">In the N-terminal section; belongs to the TRAFAC class translation factor GTPase superfamily. Classic translation factor GTPase family. CysN/NodQ subfamily.</text>
</comment>
<keyword evidence="7 12" id="KW-0547">Nucleotide-binding</keyword>
<dbReference type="GO" id="GO:0004020">
    <property type="term" value="F:adenylylsulfate kinase activity"/>
    <property type="evidence" value="ECO:0007669"/>
    <property type="project" value="UniProtKB-UniRule"/>
</dbReference>
<dbReference type="PRINTS" id="PR00315">
    <property type="entry name" value="ELONGATNFCT"/>
</dbReference>
<keyword evidence="12 14" id="KW-0418">Kinase</keyword>
<dbReference type="InterPro" id="IPR044139">
    <property type="entry name" value="CysN_NoDQ_III"/>
</dbReference>
<dbReference type="InterPro" id="IPR002891">
    <property type="entry name" value="APS"/>
</dbReference>
<reference evidence="14 15" key="1">
    <citation type="submission" date="2017-12" db="EMBL/GenBank/DDBJ databases">
        <title>Phylogenetic diversity of female urinary microbiome.</title>
        <authorList>
            <person name="Thomas-White K."/>
            <person name="Wolfe A.J."/>
        </authorList>
    </citation>
    <scope>NUCLEOTIDE SEQUENCE [LARGE SCALE GENOMIC DNA]</scope>
    <source>
        <strain evidence="14 15">UMB0777</strain>
    </source>
</reference>
<name>A0A2I1RCY4_9ACTN</name>
<dbReference type="GO" id="GO:0005524">
    <property type="term" value="F:ATP binding"/>
    <property type="evidence" value="ECO:0007669"/>
    <property type="project" value="UniProtKB-UniRule"/>
</dbReference>
<dbReference type="InterPro" id="IPR027417">
    <property type="entry name" value="P-loop_NTPase"/>
</dbReference>
<dbReference type="InterPro" id="IPR041757">
    <property type="entry name" value="CysN_GTP-bd"/>
</dbReference>
<evidence type="ECO:0000256" key="6">
    <source>
        <dbReference type="ARBA" id="ARBA00022695"/>
    </source>
</evidence>
<comment type="pathway">
    <text evidence="12">Sulfur metabolism; hydrogen sulfide biosynthesis; sulfite from sulfate: step 2/3.</text>
</comment>